<evidence type="ECO:0000256" key="5">
    <source>
        <dbReference type="PROSITE-ProRule" id="PRU00723"/>
    </source>
</evidence>
<dbReference type="GO" id="GO:0006879">
    <property type="term" value="P:intracellular iron ion homeostasis"/>
    <property type="evidence" value="ECO:0007669"/>
    <property type="project" value="UniProtKB-ARBA"/>
</dbReference>
<feature type="region of interest" description="Disordered" evidence="6">
    <location>
        <begin position="86"/>
        <end position="137"/>
    </location>
</feature>
<keyword evidence="1 5" id="KW-0479">Metal-binding</keyword>
<dbReference type="SMART" id="SM00356">
    <property type="entry name" value="ZnF_C3H1"/>
    <property type="match status" value="2"/>
</dbReference>
<gene>
    <name evidence="8" type="ORF">CXQ87_001851</name>
</gene>
<dbReference type="Pfam" id="PF00642">
    <property type="entry name" value="zf-CCCH"/>
    <property type="match status" value="2"/>
</dbReference>
<evidence type="ECO:0000259" key="7">
    <source>
        <dbReference type="PROSITE" id="PS50103"/>
    </source>
</evidence>
<evidence type="ECO:0000256" key="1">
    <source>
        <dbReference type="ARBA" id="ARBA00022723"/>
    </source>
</evidence>
<sequence>MTTFQSHFQFGPLPDHKKQTYTGQALSDPSASDSEDLLPDLWSEPPKNPVPVSYSTWNEPNWQTSMMRDASLEYAQSLLPHSLLAPLTEENLERQDTRNREREPRTFRQERVPSLSKESKSSSVKSDDRKSSPRQKHINTQLYKTELCVSYMKMGVCPYGNKCQFAHGQEDLKTVERPANWRSKPCANWAKYGSCRYGKRCCFKHGD</sequence>
<organism evidence="8 9">
    <name type="scientific">Candidozyma duobushaemuli</name>
    <dbReference type="NCBI Taxonomy" id="1231522"/>
    <lineage>
        <taxon>Eukaryota</taxon>
        <taxon>Fungi</taxon>
        <taxon>Dikarya</taxon>
        <taxon>Ascomycota</taxon>
        <taxon>Saccharomycotina</taxon>
        <taxon>Pichiomycetes</taxon>
        <taxon>Metschnikowiaceae</taxon>
        <taxon>Candidozyma</taxon>
    </lineage>
</organism>
<evidence type="ECO:0000256" key="2">
    <source>
        <dbReference type="ARBA" id="ARBA00022737"/>
    </source>
</evidence>
<dbReference type="GO" id="GO:0008270">
    <property type="term" value="F:zinc ion binding"/>
    <property type="evidence" value="ECO:0007669"/>
    <property type="project" value="UniProtKB-KW"/>
</dbReference>
<keyword evidence="9" id="KW-1185">Reference proteome</keyword>
<dbReference type="PANTHER" id="PTHR12547:SF18">
    <property type="entry name" value="PROTEIN TIS11"/>
    <property type="match status" value="1"/>
</dbReference>
<dbReference type="GO" id="GO:0003729">
    <property type="term" value="F:mRNA binding"/>
    <property type="evidence" value="ECO:0007669"/>
    <property type="project" value="InterPro"/>
</dbReference>
<evidence type="ECO:0000256" key="3">
    <source>
        <dbReference type="ARBA" id="ARBA00022771"/>
    </source>
</evidence>
<evidence type="ECO:0000313" key="8">
    <source>
        <dbReference type="EMBL" id="PVH13733.1"/>
    </source>
</evidence>
<name>A0A2V1A909_9ASCO</name>
<dbReference type="GeneID" id="37001851"/>
<accession>A0A2V1A909</accession>
<protein>
    <recommendedName>
        <fullName evidence="7">C3H1-type domain-containing protein</fullName>
    </recommendedName>
</protein>
<dbReference type="InterPro" id="IPR036855">
    <property type="entry name" value="Znf_CCCH_sf"/>
</dbReference>
<feature type="domain" description="C3H1-type" evidence="7">
    <location>
        <begin position="180"/>
        <end position="207"/>
    </location>
</feature>
<evidence type="ECO:0000256" key="6">
    <source>
        <dbReference type="SAM" id="MobiDB-lite"/>
    </source>
</evidence>
<comment type="caution">
    <text evidence="8">The sequence shown here is derived from an EMBL/GenBank/DDBJ whole genome shotgun (WGS) entry which is preliminary data.</text>
</comment>
<feature type="compositionally biased region" description="Basic and acidic residues" evidence="6">
    <location>
        <begin position="91"/>
        <end position="131"/>
    </location>
</feature>
<proteinExistence type="predicted"/>
<dbReference type="FunFam" id="4.10.1000.10:FF:000001">
    <property type="entry name" value="zinc finger CCCH domain-containing protein 15-like"/>
    <property type="match status" value="1"/>
</dbReference>
<dbReference type="SUPFAM" id="SSF90229">
    <property type="entry name" value="CCCH zinc finger"/>
    <property type="match status" value="2"/>
</dbReference>
<dbReference type="PROSITE" id="PS50103">
    <property type="entry name" value="ZF_C3H1"/>
    <property type="match status" value="2"/>
</dbReference>
<dbReference type="InterPro" id="IPR045877">
    <property type="entry name" value="ZFP36-like"/>
</dbReference>
<evidence type="ECO:0000256" key="4">
    <source>
        <dbReference type="ARBA" id="ARBA00022833"/>
    </source>
</evidence>
<evidence type="ECO:0000313" key="9">
    <source>
        <dbReference type="Proteomes" id="UP000244406"/>
    </source>
</evidence>
<feature type="zinc finger region" description="C3H1-type" evidence="5">
    <location>
        <begin position="142"/>
        <end position="170"/>
    </location>
</feature>
<dbReference type="Proteomes" id="UP000244406">
    <property type="component" value="Unassembled WGS sequence"/>
</dbReference>
<reference evidence="8 9" key="1">
    <citation type="submission" date="2017-12" db="EMBL/GenBank/DDBJ databases">
        <title>Genome Sequence of the Amphotericin B-resistant Candida duobushaemulonii strain, B09383.</title>
        <authorList>
            <person name="Chow N.A."/>
            <person name="Gade L."/>
            <person name="Batra D."/>
            <person name="Rowe L.A."/>
            <person name="Loparev V.N."/>
            <person name="Litvintseva A.P."/>
        </authorList>
    </citation>
    <scope>NUCLEOTIDE SEQUENCE [LARGE SCALE GENOMIC DNA]</scope>
    <source>
        <strain evidence="8 9">B09383</strain>
    </source>
</reference>
<feature type="region of interest" description="Disordered" evidence="6">
    <location>
        <begin position="1"/>
        <end position="59"/>
    </location>
</feature>
<dbReference type="AlphaFoldDB" id="A0A2V1A909"/>
<keyword evidence="4 5" id="KW-0862">Zinc</keyword>
<dbReference type="VEuPathDB" id="FungiDB:CXQ87_001851"/>
<keyword evidence="3 5" id="KW-0863">Zinc-finger</keyword>
<dbReference type="Gene3D" id="4.10.1000.10">
    <property type="entry name" value="Zinc finger, CCCH-type"/>
    <property type="match status" value="2"/>
</dbReference>
<dbReference type="RefSeq" id="XP_025334673.1">
    <property type="nucleotide sequence ID" value="XM_025480373.1"/>
</dbReference>
<feature type="zinc finger region" description="C3H1-type" evidence="5">
    <location>
        <begin position="180"/>
        <end position="207"/>
    </location>
</feature>
<feature type="compositionally biased region" description="Polar residues" evidence="6">
    <location>
        <begin position="20"/>
        <end position="32"/>
    </location>
</feature>
<dbReference type="GO" id="GO:0010468">
    <property type="term" value="P:regulation of gene expression"/>
    <property type="evidence" value="ECO:0007669"/>
    <property type="project" value="UniProtKB-ARBA"/>
</dbReference>
<dbReference type="InterPro" id="IPR000571">
    <property type="entry name" value="Znf_CCCH"/>
</dbReference>
<dbReference type="FunFam" id="4.10.1000.10:FF:000018">
    <property type="entry name" value="Zinc finger protein"/>
    <property type="match status" value="1"/>
</dbReference>
<keyword evidence="2" id="KW-0677">Repeat</keyword>
<feature type="domain" description="C3H1-type" evidence="7">
    <location>
        <begin position="142"/>
        <end position="170"/>
    </location>
</feature>
<dbReference type="PANTHER" id="PTHR12547">
    <property type="entry name" value="CCCH ZINC FINGER/TIS11-RELATED"/>
    <property type="match status" value="1"/>
</dbReference>
<dbReference type="EMBL" id="PKFP01000001">
    <property type="protein sequence ID" value="PVH13733.1"/>
    <property type="molecule type" value="Genomic_DNA"/>
</dbReference>